<dbReference type="EMBL" id="JBHUGD010000001">
    <property type="protein sequence ID" value="MFD1945198.1"/>
    <property type="molecule type" value="Genomic_DNA"/>
</dbReference>
<gene>
    <name evidence="1" type="ORF">ACFSDE_00195</name>
</gene>
<sequence>MTTHEIASTILAGDPDDEMVWVHCECGWRSANPVWHADGSVPAAFEEHLRTAGA</sequence>
<comment type="caution">
    <text evidence="1">The sequence shown here is derived from an EMBL/GenBank/DDBJ whole genome shotgun (WGS) entry which is preliminary data.</text>
</comment>
<dbReference type="Proteomes" id="UP001597351">
    <property type="component" value="Unassembled WGS sequence"/>
</dbReference>
<evidence type="ECO:0000313" key="2">
    <source>
        <dbReference type="Proteomes" id="UP001597351"/>
    </source>
</evidence>
<protein>
    <submittedName>
        <fullName evidence="1">Uncharacterized protein</fullName>
    </submittedName>
</protein>
<dbReference type="RefSeq" id="WP_343915909.1">
    <property type="nucleotide sequence ID" value="NZ_BAAAJT010000002.1"/>
</dbReference>
<proteinExistence type="predicted"/>
<reference evidence="2" key="1">
    <citation type="journal article" date="2019" name="Int. J. Syst. Evol. Microbiol.">
        <title>The Global Catalogue of Microorganisms (GCM) 10K type strain sequencing project: providing services to taxonomists for standard genome sequencing and annotation.</title>
        <authorList>
            <consortium name="The Broad Institute Genomics Platform"/>
            <consortium name="The Broad Institute Genome Sequencing Center for Infectious Disease"/>
            <person name="Wu L."/>
            <person name="Ma J."/>
        </authorList>
    </citation>
    <scope>NUCLEOTIDE SEQUENCE [LARGE SCALE GENOMIC DNA]</scope>
    <source>
        <strain evidence="2">CGMCC 1.12477</strain>
    </source>
</reference>
<evidence type="ECO:0000313" key="1">
    <source>
        <dbReference type="EMBL" id="MFD1945198.1"/>
    </source>
</evidence>
<accession>A0ABW4TFF2</accession>
<name>A0ABW4TFF2_9ACTN</name>
<organism evidence="1 2">
    <name type="scientific">Nocardioides aestuarii</name>
    <dbReference type="NCBI Taxonomy" id="252231"/>
    <lineage>
        <taxon>Bacteria</taxon>
        <taxon>Bacillati</taxon>
        <taxon>Actinomycetota</taxon>
        <taxon>Actinomycetes</taxon>
        <taxon>Propionibacteriales</taxon>
        <taxon>Nocardioidaceae</taxon>
        <taxon>Nocardioides</taxon>
    </lineage>
</organism>
<keyword evidence="2" id="KW-1185">Reference proteome</keyword>